<accession>A0A2U1QFW2</accession>
<proteinExistence type="predicted"/>
<reference evidence="2 3" key="1">
    <citation type="journal article" date="2018" name="Mol. Plant">
        <title>The genome of Artemisia annua provides insight into the evolution of Asteraceae family and artemisinin biosynthesis.</title>
        <authorList>
            <person name="Shen Q."/>
            <person name="Zhang L."/>
            <person name="Liao Z."/>
            <person name="Wang S."/>
            <person name="Yan T."/>
            <person name="Shi P."/>
            <person name="Liu M."/>
            <person name="Fu X."/>
            <person name="Pan Q."/>
            <person name="Wang Y."/>
            <person name="Lv Z."/>
            <person name="Lu X."/>
            <person name="Zhang F."/>
            <person name="Jiang W."/>
            <person name="Ma Y."/>
            <person name="Chen M."/>
            <person name="Hao X."/>
            <person name="Li L."/>
            <person name="Tang Y."/>
            <person name="Lv G."/>
            <person name="Zhou Y."/>
            <person name="Sun X."/>
            <person name="Brodelius P.E."/>
            <person name="Rose J.K.C."/>
            <person name="Tang K."/>
        </authorList>
    </citation>
    <scope>NUCLEOTIDE SEQUENCE [LARGE SCALE GENOMIC DNA]</scope>
    <source>
        <strain evidence="3">cv. Huhao1</strain>
        <tissue evidence="2">Leaf</tissue>
    </source>
</reference>
<dbReference type="EMBL" id="PKPP01000154">
    <property type="protein sequence ID" value="PWA96894.1"/>
    <property type="molecule type" value="Genomic_DNA"/>
</dbReference>
<organism evidence="2 3">
    <name type="scientific">Artemisia annua</name>
    <name type="common">Sweet wormwood</name>
    <dbReference type="NCBI Taxonomy" id="35608"/>
    <lineage>
        <taxon>Eukaryota</taxon>
        <taxon>Viridiplantae</taxon>
        <taxon>Streptophyta</taxon>
        <taxon>Embryophyta</taxon>
        <taxon>Tracheophyta</taxon>
        <taxon>Spermatophyta</taxon>
        <taxon>Magnoliopsida</taxon>
        <taxon>eudicotyledons</taxon>
        <taxon>Gunneridae</taxon>
        <taxon>Pentapetalae</taxon>
        <taxon>asterids</taxon>
        <taxon>campanulids</taxon>
        <taxon>Asterales</taxon>
        <taxon>Asteraceae</taxon>
        <taxon>Asteroideae</taxon>
        <taxon>Anthemideae</taxon>
        <taxon>Artemisiinae</taxon>
        <taxon>Artemisia</taxon>
    </lineage>
</organism>
<dbReference type="OrthoDB" id="7537227at2759"/>
<keyword evidence="1" id="KW-0732">Signal</keyword>
<dbReference type="PANTHER" id="PTHR46043">
    <property type="entry name" value="ARM REPEAT SUPERFAMILY PROTEIN"/>
    <property type="match status" value="1"/>
</dbReference>
<sequence>MLIGKGLLLLLHPLICLIESGSSYAKERACAKDNARVISSRGGVGSLFAKCGMLCVEEFASFVDVRGVFVEEDAVEEKQAAVIALSFILIYLGNRRIYRKEERVILSVDQLLDHFIPNSDKKYPLSILMSLSHSKECRKQMVNTGALLFLQKLGEMDVDGAKKLQETIGRRKLYMGCLGDRNDHNRSQTSGF</sequence>
<evidence type="ECO:0000313" key="2">
    <source>
        <dbReference type="EMBL" id="PWA96894.1"/>
    </source>
</evidence>
<feature type="chain" id="PRO_5015439417" description="ARM repeat superfamily protein" evidence="1">
    <location>
        <begin position="26"/>
        <end position="192"/>
    </location>
</feature>
<evidence type="ECO:0000313" key="3">
    <source>
        <dbReference type="Proteomes" id="UP000245207"/>
    </source>
</evidence>
<protein>
    <recommendedName>
        <fullName evidence="4">ARM repeat superfamily protein</fullName>
    </recommendedName>
</protein>
<comment type="caution">
    <text evidence="2">The sequence shown here is derived from an EMBL/GenBank/DDBJ whole genome shotgun (WGS) entry which is preliminary data.</text>
</comment>
<name>A0A2U1QFW2_ARTAN</name>
<dbReference type="Proteomes" id="UP000245207">
    <property type="component" value="Unassembled WGS sequence"/>
</dbReference>
<dbReference type="STRING" id="35608.A0A2U1QFW2"/>
<feature type="signal peptide" evidence="1">
    <location>
        <begin position="1"/>
        <end position="25"/>
    </location>
</feature>
<keyword evidence="3" id="KW-1185">Reference proteome</keyword>
<dbReference type="PANTHER" id="PTHR46043:SF13">
    <property type="entry name" value="ARM REPEAT SUPERFAMILY PROTEIN"/>
    <property type="match status" value="1"/>
</dbReference>
<evidence type="ECO:0000256" key="1">
    <source>
        <dbReference type="SAM" id="SignalP"/>
    </source>
</evidence>
<gene>
    <name evidence="2" type="ORF">CTI12_AA035160</name>
</gene>
<dbReference type="AlphaFoldDB" id="A0A2U1QFW2"/>
<evidence type="ECO:0008006" key="4">
    <source>
        <dbReference type="Google" id="ProtNLM"/>
    </source>
</evidence>